<dbReference type="Gene3D" id="1.20.58.2220">
    <property type="entry name" value="Formin, FH2 domain"/>
    <property type="match status" value="1"/>
</dbReference>
<name>A0A1I7XKA9_HETBA</name>
<dbReference type="PROSITE" id="PS51444">
    <property type="entry name" value="FH2"/>
    <property type="match status" value="1"/>
</dbReference>
<evidence type="ECO:0000313" key="3">
    <source>
        <dbReference type="WBParaSite" id="Hba_17749"/>
    </source>
</evidence>
<dbReference type="SUPFAM" id="SSF101447">
    <property type="entry name" value="Formin homology 2 domain (FH2 domain)"/>
    <property type="match status" value="1"/>
</dbReference>
<dbReference type="AlphaFoldDB" id="A0A1I7XKA9"/>
<proteinExistence type="predicted"/>
<organism evidence="2 3">
    <name type="scientific">Heterorhabditis bacteriophora</name>
    <name type="common">Entomopathogenic nematode worm</name>
    <dbReference type="NCBI Taxonomy" id="37862"/>
    <lineage>
        <taxon>Eukaryota</taxon>
        <taxon>Metazoa</taxon>
        <taxon>Ecdysozoa</taxon>
        <taxon>Nematoda</taxon>
        <taxon>Chromadorea</taxon>
        <taxon>Rhabditida</taxon>
        <taxon>Rhabditina</taxon>
        <taxon>Rhabditomorpha</taxon>
        <taxon>Strongyloidea</taxon>
        <taxon>Heterorhabditidae</taxon>
        <taxon>Heterorhabditis</taxon>
    </lineage>
</organism>
<dbReference type="WBParaSite" id="Hba_17749">
    <property type="protein sequence ID" value="Hba_17749"/>
    <property type="gene ID" value="Hba_17749"/>
</dbReference>
<dbReference type="Pfam" id="PF02181">
    <property type="entry name" value="FH2"/>
    <property type="match status" value="1"/>
</dbReference>
<evidence type="ECO:0000259" key="1">
    <source>
        <dbReference type="PROSITE" id="PS51444"/>
    </source>
</evidence>
<keyword evidence="2" id="KW-1185">Reference proteome</keyword>
<evidence type="ECO:0000313" key="2">
    <source>
        <dbReference type="Proteomes" id="UP000095283"/>
    </source>
</evidence>
<dbReference type="Proteomes" id="UP000095283">
    <property type="component" value="Unplaced"/>
</dbReference>
<sequence length="281" mass="31615">MDRLQRDVDQATVREIDLWYELQKTSENWKKTVTEKGFECKGKPQMVRLSYVARLLRPKYNWSRIVAPEDINRLESVVDPLLVNLRILLSDEKAHNGRFLVMEKVVETLKNIESAVSCLSLSSISYFILILFVSDYIDSIVQVAPIRCSPVPPPPPPPPPLSSLCLSSPPPPPPMVVDVGGSPPLLMKAFSLDFDMIDGMFSLSSSNLTPKSDVCTSQILKKKDTLVDLLTPKRSQNVTITLKQFKDLNCLVTDLREGKAENFDVDMLRTLKTILPDTEEV</sequence>
<dbReference type="InterPro" id="IPR042201">
    <property type="entry name" value="FH2_Formin_sf"/>
</dbReference>
<feature type="domain" description="FH2" evidence="1">
    <location>
        <begin position="151"/>
        <end position="281"/>
    </location>
</feature>
<reference evidence="3" key="1">
    <citation type="submission" date="2016-11" db="UniProtKB">
        <authorList>
            <consortium name="WormBaseParasite"/>
        </authorList>
    </citation>
    <scope>IDENTIFICATION</scope>
</reference>
<accession>A0A1I7XKA9</accession>
<protein>
    <submittedName>
        <fullName evidence="3">FH2 domain-containing protein</fullName>
    </submittedName>
</protein>
<dbReference type="InterPro" id="IPR015425">
    <property type="entry name" value="FH2_Formin"/>
</dbReference>